<keyword evidence="10" id="KW-0067">ATP-binding</keyword>
<reference evidence="11" key="1">
    <citation type="journal article" date="2019" name="Int. J. Syst. Evol. Microbiol.">
        <title>The Global Catalogue of Microorganisms (GCM) 10K type strain sequencing project: providing services to taxonomists for standard genome sequencing and annotation.</title>
        <authorList>
            <consortium name="The Broad Institute Genomics Platform"/>
            <consortium name="The Broad Institute Genome Sequencing Center for Infectious Disease"/>
            <person name="Wu L."/>
            <person name="Ma J."/>
        </authorList>
    </citation>
    <scope>NUCLEOTIDE SEQUENCE [LARGE SCALE GENOMIC DNA]</scope>
    <source>
        <strain evidence="11">DFY28</strain>
    </source>
</reference>
<dbReference type="EMBL" id="JBHSQI010000003">
    <property type="protein sequence ID" value="MFC6153124.1"/>
    <property type="molecule type" value="Genomic_DNA"/>
</dbReference>
<dbReference type="InterPro" id="IPR036097">
    <property type="entry name" value="HisK_dim/P_sf"/>
</dbReference>
<feature type="domain" description="PAS" evidence="9">
    <location>
        <begin position="1"/>
        <end position="34"/>
    </location>
</feature>
<evidence type="ECO:0000259" key="9">
    <source>
        <dbReference type="PROSITE" id="PS50112"/>
    </source>
</evidence>
<name>A0ABW1QUD7_9ACTN</name>
<dbReference type="PRINTS" id="PR00344">
    <property type="entry name" value="BCTRLSENSOR"/>
</dbReference>
<keyword evidence="5" id="KW-0808">Transferase</keyword>
<evidence type="ECO:0000256" key="7">
    <source>
        <dbReference type="ARBA" id="ARBA00023012"/>
    </source>
</evidence>
<dbReference type="InterPro" id="IPR004358">
    <property type="entry name" value="Sig_transdc_His_kin-like_C"/>
</dbReference>
<dbReference type="PROSITE" id="PS50109">
    <property type="entry name" value="HIS_KIN"/>
    <property type="match status" value="1"/>
</dbReference>
<dbReference type="CDD" id="cd00082">
    <property type="entry name" value="HisKA"/>
    <property type="match status" value="1"/>
</dbReference>
<dbReference type="RefSeq" id="WP_128220997.1">
    <property type="nucleotide sequence ID" value="NZ_CP034929.1"/>
</dbReference>
<dbReference type="GO" id="GO:0005524">
    <property type="term" value="F:ATP binding"/>
    <property type="evidence" value="ECO:0007669"/>
    <property type="project" value="UniProtKB-KW"/>
</dbReference>
<dbReference type="InterPro" id="IPR005467">
    <property type="entry name" value="His_kinase_dom"/>
</dbReference>
<comment type="subcellular location">
    <subcellularLocation>
        <location evidence="2">Cell membrane</location>
    </subcellularLocation>
</comment>
<comment type="caution">
    <text evidence="10">The sequence shown here is derived from an EMBL/GenBank/DDBJ whole genome shotgun (WGS) entry which is preliminary data.</text>
</comment>
<dbReference type="SMART" id="SM00388">
    <property type="entry name" value="HisKA"/>
    <property type="match status" value="1"/>
</dbReference>
<dbReference type="Proteomes" id="UP001596098">
    <property type="component" value="Unassembled WGS sequence"/>
</dbReference>
<dbReference type="PROSITE" id="PS50112">
    <property type="entry name" value="PAS"/>
    <property type="match status" value="1"/>
</dbReference>
<dbReference type="InterPro" id="IPR035965">
    <property type="entry name" value="PAS-like_dom_sf"/>
</dbReference>
<keyword evidence="6" id="KW-0418">Kinase</keyword>
<evidence type="ECO:0000256" key="2">
    <source>
        <dbReference type="ARBA" id="ARBA00004236"/>
    </source>
</evidence>
<protein>
    <recommendedName>
        <fullName evidence="3">histidine kinase</fullName>
        <ecNumber evidence="3">2.7.13.3</ecNumber>
    </recommendedName>
</protein>
<evidence type="ECO:0000256" key="1">
    <source>
        <dbReference type="ARBA" id="ARBA00000085"/>
    </source>
</evidence>
<gene>
    <name evidence="10" type="ORF">ACFPWU_05535</name>
</gene>
<dbReference type="EC" id="2.7.13.3" evidence="3"/>
<accession>A0ABW1QUD7</accession>
<dbReference type="SUPFAM" id="SSF55874">
    <property type="entry name" value="ATPase domain of HSP90 chaperone/DNA topoisomerase II/histidine kinase"/>
    <property type="match status" value="1"/>
</dbReference>
<comment type="catalytic activity">
    <reaction evidence="1">
        <text>ATP + protein L-histidine = ADP + protein N-phospho-L-histidine.</text>
        <dbReference type="EC" id="2.7.13.3"/>
    </reaction>
</comment>
<keyword evidence="11" id="KW-1185">Reference proteome</keyword>
<dbReference type="InterPro" id="IPR036890">
    <property type="entry name" value="HATPase_C_sf"/>
</dbReference>
<evidence type="ECO:0000256" key="3">
    <source>
        <dbReference type="ARBA" id="ARBA00012438"/>
    </source>
</evidence>
<dbReference type="SUPFAM" id="SSF47384">
    <property type="entry name" value="Homodimeric domain of signal transducing histidine kinase"/>
    <property type="match status" value="1"/>
</dbReference>
<dbReference type="InterPro" id="IPR000014">
    <property type="entry name" value="PAS"/>
</dbReference>
<evidence type="ECO:0000259" key="8">
    <source>
        <dbReference type="PROSITE" id="PS50109"/>
    </source>
</evidence>
<evidence type="ECO:0000256" key="6">
    <source>
        <dbReference type="ARBA" id="ARBA00022777"/>
    </source>
</evidence>
<keyword evidence="7" id="KW-0902">Two-component regulatory system</keyword>
<feature type="domain" description="Histidine kinase" evidence="8">
    <location>
        <begin position="127"/>
        <end position="340"/>
    </location>
</feature>
<dbReference type="SUPFAM" id="SSF55785">
    <property type="entry name" value="PYP-like sensor domain (PAS domain)"/>
    <property type="match status" value="1"/>
</dbReference>
<dbReference type="Pfam" id="PF00512">
    <property type="entry name" value="HisKA"/>
    <property type="match status" value="1"/>
</dbReference>
<evidence type="ECO:0000313" key="10">
    <source>
        <dbReference type="EMBL" id="MFC6153124.1"/>
    </source>
</evidence>
<sequence length="349" mass="37281">MNADLFDSLPDGALVADCDGLVLAVNAAARQMLGDEARPGARLDDALTLVDNHGVDWCSVNLPYDGLGTRNGVPEQTWLLPDGREVLVTARIVRPTPSSPVEQVALSLRSGRGRARLDRERSDLVATVAHELRSPLTGVKGFVQVLLNRWDVLNDDQKKLMLATTLADAERLSRLIAELLDVARLDTGRLGLAVRPVDPDVLVRRVVDSVSASAASREFTVSTESSAQVLADPDKFTQVVTNLVENAVRHGDGTVRVSLSDVVAADQPMVRLVVSDEGDGIDEDLRRRVITKFWTTGTASGTGLGMYLAHGLTRAHGGDFMIGERDGGGAEIVVRWPAAPATSAAGAEQ</sequence>
<dbReference type="PANTHER" id="PTHR43711">
    <property type="entry name" value="TWO-COMPONENT HISTIDINE KINASE"/>
    <property type="match status" value="1"/>
</dbReference>
<keyword evidence="10" id="KW-0547">Nucleotide-binding</keyword>
<proteinExistence type="predicted"/>
<dbReference type="Pfam" id="PF13188">
    <property type="entry name" value="PAS_8"/>
    <property type="match status" value="1"/>
</dbReference>
<dbReference type="Gene3D" id="3.30.565.10">
    <property type="entry name" value="Histidine kinase-like ATPase, C-terminal domain"/>
    <property type="match status" value="1"/>
</dbReference>
<dbReference type="InterPro" id="IPR003661">
    <property type="entry name" value="HisK_dim/P_dom"/>
</dbReference>
<dbReference type="InterPro" id="IPR050736">
    <property type="entry name" value="Sensor_HK_Regulatory"/>
</dbReference>
<evidence type="ECO:0000256" key="4">
    <source>
        <dbReference type="ARBA" id="ARBA00022553"/>
    </source>
</evidence>
<organism evidence="10 11">
    <name type="scientific">Nocardioides yefusunii</name>
    <dbReference type="NCBI Taxonomy" id="2500546"/>
    <lineage>
        <taxon>Bacteria</taxon>
        <taxon>Bacillati</taxon>
        <taxon>Actinomycetota</taxon>
        <taxon>Actinomycetes</taxon>
        <taxon>Propionibacteriales</taxon>
        <taxon>Nocardioidaceae</taxon>
        <taxon>Nocardioides</taxon>
    </lineage>
</organism>
<keyword evidence="4" id="KW-0597">Phosphoprotein</keyword>
<dbReference type="CDD" id="cd00075">
    <property type="entry name" value="HATPase"/>
    <property type="match status" value="1"/>
</dbReference>
<dbReference type="Pfam" id="PF02518">
    <property type="entry name" value="HATPase_c"/>
    <property type="match status" value="1"/>
</dbReference>
<dbReference type="PANTHER" id="PTHR43711:SF1">
    <property type="entry name" value="HISTIDINE KINASE 1"/>
    <property type="match status" value="1"/>
</dbReference>
<evidence type="ECO:0000256" key="5">
    <source>
        <dbReference type="ARBA" id="ARBA00022679"/>
    </source>
</evidence>
<dbReference type="SMART" id="SM00387">
    <property type="entry name" value="HATPase_c"/>
    <property type="match status" value="1"/>
</dbReference>
<dbReference type="Gene3D" id="1.10.287.130">
    <property type="match status" value="1"/>
</dbReference>
<evidence type="ECO:0000313" key="11">
    <source>
        <dbReference type="Proteomes" id="UP001596098"/>
    </source>
</evidence>
<dbReference type="InterPro" id="IPR003594">
    <property type="entry name" value="HATPase_dom"/>
</dbReference>